<dbReference type="InParanoid" id="A0A286UT40"/>
<dbReference type="STRING" id="2282107.A0A286UT40"/>
<dbReference type="Pfam" id="PF20415">
    <property type="entry name" value="DUF6699"/>
    <property type="match status" value="1"/>
</dbReference>
<dbReference type="OrthoDB" id="3352225at2759"/>
<feature type="region of interest" description="Disordered" evidence="1">
    <location>
        <begin position="151"/>
        <end position="197"/>
    </location>
</feature>
<keyword evidence="4" id="KW-1185">Reference proteome</keyword>
<evidence type="ECO:0000259" key="2">
    <source>
        <dbReference type="Pfam" id="PF20415"/>
    </source>
</evidence>
<dbReference type="InterPro" id="IPR046522">
    <property type="entry name" value="DUF6699"/>
</dbReference>
<evidence type="ECO:0000313" key="4">
    <source>
        <dbReference type="Proteomes" id="UP000217199"/>
    </source>
</evidence>
<protein>
    <recommendedName>
        <fullName evidence="2">DUF6699 domain-containing protein</fullName>
    </recommendedName>
</protein>
<sequence length="502" mass="55095">MAFVPPKPGAAAAAAAPVIPNPEDAYSNMRPRSQSRTPGVRYEGLPPQPPYDSGTYYTHPAHTPYPPQAMYPYPSPANYLPPQLAYAGVSPGPSTLDVDGYSRDWAGPRHAAPDLSQFPPQTRPRAASFNRPRYRAEANVAGGYSEDYQGPISEYPDFGQAPPALAPAPAPRQTRHGRAASASGLSPDWTGPTQLGGPPPPIVPIPHGYEDLAADYGMAYSPYHAPPPHPNAYYSRSGHSTPWRGGGYLPVTPVTESATLPHNFERAARPDQNLGVDTRWMEGSDYGPVLDPVDAAVLKVNFKINPLLSPPPEGDAKRPYLDWCMLFQSNYVRRSDEDAHVSWMKGRGAPATFPRLASLRIISRRFTWFVDVKPSNPKKGVTCGDVIDRLSGFFYESVGQREYKAAPPAEQNKISESYHRNRSRVDGVPGGRLGPGLRRCDFLSVDTMYGGIEVDMDYVRERMRVGGAKPKRDMVNIFVLKCERDLPRTLDESNAEAARGRI</sequence>
<dbReference type="AlphaFoldDB" id="A0A286UT40"/>
<reference evidence="3 4" key="1">
    <citation type="journal article" date="2017" name="Mol. Ecol.">
        <title>Comparative and population genomic landscape of Phellinus noxius: A hypervariable fungus causing root rot in trees.</title>
        <authorList>
            <person name="Chung C.L."/>
            <person name="Lee T.J."/>
            <person name="Akiba M."/>
            <person name="Lee H.H."/>
            <person name="Kuo T.H."/>
            <person name="Liu D."/>
            <person name="Ke H.M."/>
            <person name="Yokoi T."/>
            <person name="Roa M.B."/>
            <person name="Lu M.J."/>
            <person name="Chang Y.Y."/>
            <person name="Ann P.J."/>
            <person name="Tsai J.N."/>
            <person name="Chen C.Y."/>
            <person name="Tzean S.S."/>
            <person name="Ota Y."/>
            <person name="Hattori T."/>
            <person name="Sahashi N."/>
            <person name="Liou R.F."/>
            <person name="Kikuchi T."/>
            <person name="Tsai I.J."/>
        </authorList>
    </citation>
    <scope>NUCLEOTIDE SEQUENCE [LARGE SCALE GENOMIC DNA]</scope>
    <source>
        <strain evidence="3 4">FFPRI411160</strain>
    </source>
</reference>
<dbReference type="Proteomes" id="UP000217199">
    <property type="component" value="Unassembled WGS sequence"/>
</dbReference>
<comment type="caution">
    <text evidence="3">The sequence shown here is derived from an EMBL/GenBank/DDBJ whole genome shotgun (WGS) entry which is preliminary data.</text>
</comment>
<dbReference type="EMBL" id="NBII01000002">
    <property type="protein sequence ID" value="PAV22724.1"/>
    <property type="molecule type" value="Genomic_DNA"/>
</dbReference>
<organism evidence="3 4">
    <name type="scientific">Pyrrhoderma noxium</name>
    <dbReference type="NCBI Taxonomy" id="2282107"/>
    <lineage>
        <taxon>Eukaryota</taxon>
        <taxon>Fungi</taxon>
        <taxon>Dikarya</taxon>
        <taxon>Basidiomycota</taxon>
        <taxon>Agaricomycotina</taxon>
        <taxon>Agaricomycetes</taxon>
        <taxon>Hymenochaetales</taxon>
        <taxon>Hymenochaetaceae</taxon>
        <taxon>Pyrrhoderma</taxon>
    </lineage>
</organism>
<evidence type="ECO:0000256" key="1">
    <source>
        <dbReference type="SAM" id="MobiDB-lite"/>
    </source>
</evidence>
<evidence type="ECO:0000313" key="3">
    <source>
        <dbReference type="EMBL" id="PAV22724.1"/>
    </source>
</evidence>
<feature type="region of interest" description="Disordered" evidence="1">
    <location>
        <begin position="1"/>
        <end position="60"/>
    </location>
</feature>
<accession>A0A286UT40</accession>
<gene>
    <name evidence="3" type="ORF">PNOK_0268100</name>
</gene>
<feature type="domain" description="DUF6699" evidence="2">
    <location>
        <begin position="321"/>
        <end position="454"/>
    </location>
</feature>
<proteinExistence type="predicted"/>
<name>A0A286UT40_9AGAM</name>